<name>A0A8J4QFG6_9ROSI</name>
<dbReference type="EMBL" id="JRKL02006941">
    <property type="protein sequence ID" value="KAF3948317.1"/>
    <property type="molecule type" value="Genomic_DNA"/>
</dbReference>
<evidence type="ECO:0000313" key="2">
    <source>
        <dbReference type="Proteomes" id="UP000737018"/>
    </source>
</evidence>
<keyword evidence="2" id="KW-1185">Reference proteome</keyword>
<dbReference type="AlphaFoldDB" id="A0A8J4QFG6"/>
<gene>
    <name evidence="1" type="ORF">CMV_025669</name>
</gene>
<protein>
    <submittedName>
        <fullName evidence="1">Uncharacterized protein</fullName>
    </submittedName>
</protein>
<accession>A0A8J4QFG6</accession>
<comment type="caution">
    <text evidence="1">The sequence shown here is derived from an EMBL/GenBank/DDBJ whole genome shotgun (WGS) entry which is preliminary data.</text>
</comment>
<evidence type="ECO:0000313" key="1">
    <source>
        <dbReference type="EMBL" id="KAF3948317.1"/>
    </source>
</evidence>
<organism evidence="1 2">
    <name type="scientific">Castanea mollissima</name>
    <name type="common">Chinese chestnut</name>
    <dbReference type="NCBI Taxonomy" id="60419"/>
    <lineage>
        <taxon>Eukaryota</taxon>
        <taxon>Viridiplantae</taxon>
        <taxon>Streptophyta</taxon>
        <taxon>Embryophyta</taxon>
        <taxon>Tracheophyta</taxon>
        <taxon>Spermatophyta</taxon>
        <taxon>Magnoliopsida</taxon>
        <taxon>eudicotyledons</taxon>
        <taxon>Gunneridae</taxon>
        <taxon>Pentapetalae</taxon>
        <taxon>rosids</taxon>
        <taxon>fabids</taxon>
        <taxon>Fagales</taxon>
        <taxon>Fagaceae</taxon>
        <taxon>Castanea</taxon>
    </lineage>
</organism>
<proteinExistence type="predicted"/>
<reference evidence="1" key="1">
    <citation type="submission" date="2020-03" db="EMBL/GenBank/DDBJ databases">
        <title>Castanea mollissima Vanexum genome sequencing.</title>
        <authorList>
            <person name="Staton M."/>
        </authorList>
    </citation>
    <scope>NUCLEOTIDE SEQUENCE</scope>
    <source>
        <tissue evidence="1">Leaf</tissue>
    </source>
</reference>
<dbReference type="Proteomes" id="UP000737018">
    <property type="component" value="Unassembled WGS sequence"/>
</dbReference>
<sequence length="127" mass="14535">MKPTPPDPEDKEGMFSDNLGMRARILNCLGKKHNRRVQAIGDASKILNCLGVQFPILFAEFVASAFPHNQQLIFKVHVQNKLWVLVDWHCISQLDSTYWRRVVYTGEIVRRGCTSNGHVLHSHTSCY</sequence>